<evidence type="ECO:0000313" key="2">
    <source>
        <dbReference type="EMBL" id="JAH13880.1"/>
    </source>
</evidence>
<keyword evidence="1" id="KW-0812">Transmembrane</keyword>
<evidence type="ECO:0000256" key="1">
    <source>
        <dbReference type="SAM" id="Phobius"/>
    </source>
</evidence>
<feature type="transmembrane region" description="Helical" evidence="1">
    <location>
        <begin position="12"/>
        <end position="31"/>
    </location>
</feature>
<organism evidence="2">
    <name type="scientific">Anguilla anguilla</name>
    <name type="common">European freshwater eel</name>
    <name type="synonym">Muraena anguilla</name>
    <dbReference type="NCBI Taxonomy" id="7936"/>
    <lineage>
        <taxon>Eukaryota</taxon>
        <taxon>Metazoa</taxon>
        <taxon>Chordata</taxon>
        <taxon>Craniata</taxon>
        <taxon>Vertebrata</taxon>
        <taxon>Euteleostomi</taxon>
        <taxon>Actinopterygii</taxon>
        <taxon>Neopterygii</taxon>
        <taxon>Teleostei</taxon>
        <taxon>Anguilliformes</taxon>
        <taxon>Anguillidae</taxon>
        <taxon>Anguilla</taxon>
    </lineage>
</organism>
<sequence>MTDDNKSCNSLLPFLSFSLCLPFSSLLPNYLTSTTNNHEHMDN</sequence>
<reference evidence="2" key="2">
    <citation type="journal article" date="2015" name="Fish Shellfish Immunol.">
        <title>Early steps in the European eel (Anguilla anguilla)-Vibrio vulnificus interaction in the gills: Role of the RtxA13 toxin.</title>
        <authorList>
            <person name="Callol A."/>
            <person name="Pajuelo D."/>
            <person name="Ebbesson L."/>
            <person name="Teles M."/>
            <person name="MacKenzie S."/>
            <person name="Amaro C."/>
        </authorList>
    </citation>
    <scope>NUCLEOTIDE SEQUENCE</scope>
</reference>
<dbReference type="EMBL" id="GBXM01094697">
    <property type="protein sequence ID" value="JAH13880.1"/>
    <property type="molecule type" value="Transcribed_RNA"/>
</dbReference>
<accession>A0A0E9QC44</accession>
<proteinExistence type="predicted"/>
<keyword evidence="1" id="KW-0472">Membrane</keyword>
<dbReference type="AlphaFoldDB" id="A0A0E9QC44"/>
<name>A0A0E9QC44_ANGAN</name>
<reference evidence="2" key="1">
    <citation type="submission" date="2014-11" db="EMBL/GenBank/DDBJ databases">
        <authorList>
            <person name="Amaro Gonzalez C."/>
        </authorList>
    </citation>
    <scope>NUCLEOTIDE SEQUENCE</scope>
</reference>
<keyword evidence="1" id="KW-1133">Transmembrane helix</keyword>
<protein>
    <submittedName>
        <fullName evidence="2">Uncharacterized protein</fullName>
    </submittedName>
</protein>